<evidence type="ECO:0000313" key="4">
    <source>
        <dbReference type="EMBL" id="QPC80845.1"/>
    </source>
</evidence>
<keyword evidence="5" id="KW-1185">Reference proteome</keyword>
<accession>A0A7S8E5S0</accession>
<dbReference type="Proteomes" id="UP000594468">
    <property type="component" value="Chromosome"/>
</dbReference>
<dbReference type="InterPro" id="IPR003646">
    <property type="entry name" value="SH3-like_bac-type"/>
</dbReference>
<dbReference type="KEGG" id="pmet:G4Y79_14130"/>
<organism evidence="4 5">
    <name type="scientific">Phototrophicus methaneseepsis</name>
    <dbReference type="NCBI Taxonomy" id="2710758"/>
    <lineage>
        <taxon>Bacteria</taxon>
        <taxon>Bacillati</taxon>
        <taxon>Chloroflexota</taxon>
        <taxon>Candidatus Thermofontia</taxon>
        <taxon>Phototrophicales</taxon>
        <taxon>Phototrophicaceae</taxon>
        <taxon>Phototrophicus</taxon>
    </lineage>
</organism>
<feature type="region of interest" description="Disordered" evidence="1">
    <location>
        <begin position="419"/>
        <end position="439"/>
    </location>
</feature>
<evidence type="ECO:0000256" key="2">
    <source>
        <dbReference type="SAM" id="Phobius"/>
    </source>
</evidence>
<sequence length="600" mass="64074">MKRTLSLLGTLFVGLIVIWGMLVHAQEATSTPSNNVVLPESVFVRSGPSADSVAVGALSEGDTVTPLYVSPNEQWVLITYRRGYGWIQRNLVYFVIDPGSLPTMVANVTPFADSSPSATAFLPTPTPPANYVFIESNSALLRAGPGQGYLRLGQLLPGDAVEPLSRNEDGTWILIRYRDEFGFDGFAWIARQLVNWQDEAGLDDLPTISEDDLTPTLTFTPSSTPTHTSTVTSTATPTATTTDTSTPTTTSTFTATPSSTPTATVTPSATPTNSPTMTPTATPSETPVPTETLTETATVVTMTPTIKPSDIPPAVTETASVVVSTQLIEPAVLTDMPATLDASATSQRVSETPTIVPTDTATETPQPTETPSRTATEEATETASPEPTVTNTPTASPSATVDVTQTVLAVAALATQTLPTQTEAPSATPTSTPSQAPTVQAAIPVSETPLILPATVIPPTLVTVPPEGTSSDSLSLPPEALVGGIVVILILIYLLLYLRSLLIAGRYRDGFVVETCPVCRHGKLQVEERRESLLGIPMVRRTVRCTHCRSTLREVGRRRWRYTVDRSVNQAMYDRYNGRYVTDEELSRLAANPYDPQSSD</sequence>
<feature type="compositionally biased region" description="Polar residues" evidence="1">
    <location>
        <begin position="342"/>
        <end position="355"/>
    </location>
</feature>
<name>A0A7S8E5S0_9CHLR</name>
<evidence type="ECO:0000259" key="3">
    <source>
        <dbReference type="Pfam" id="PF08239"/>
    </source>
</evidence>
<dbReference type="EMBL" id="CP062983">
    <property type="protein sequence ID" value="QPC80845.1"/>
    <property type="molecule type" value="Genomic_DNA"/>
</dbReference>
<keyword evidence="2" id="KW-0472">Membrane</keyword>
<evidence type="ECO:0000313" key="5">
    <source>
        <dbReference type="Proteomes" id="UP000594468"/>
    </source>
</evidence>
<dbReference type="AlphaFoldDB" id="A0A7S8E5S0"/>
<feature type="region of interest" description="Disordered" evidence="1">
    <location>
        <begin position="214"/>
        <end position="290"/>
    </location>
</feature>
<protein>
    <submittedName>
        <fullName evidence="4">SH3 domain-containing protein</fullName>
    </submittedName>
</protein>
<reference evidence="4 5" key="1">
    <citation type="submission" date="2020-02" db="EMBL/GenBank/DDBJ databases">
        <authorList>
            <person name="Zheng R.K."/>
            <person name="Sun C.M."/>
        </authorList>
    </citation>
    <scope>NUCLEOTIDE SEQUENCE [LARGE SCALE GENOMIC DNA]</scope>
    <source>
        <strain evidence="5">rifampicinis</strain>
    </source>
</reference>
<dbReference type="Pfam" id="PF08239">
    <property type="entry name" value="SH3_3"/>
    <property type="match status" value="1"/>
</dbReference>
<feature type="compositionally biased region" description="Low complexity" evidence="1">
    <location>
        <begin position="357"/>
        <end position="374"/>
    </location>
</feature>
<dbReference type="Gene3D" id="2.30.30.40">
    <property type="entry name" value="SH3 Domains"/>
    <property type="match status" value="2"/>
</dbReference>
<gene>
    <name evidence="4" type="ORF">G4Y79_14130</name>
</gene>
<feature type="region of interest" description="Disordered" evidence="1">
    <location>
        <begin position="342"/>
        <end position="400"/>
    </location>
</feature>
<evidence type="ECO:0000256" key="1">
    <source>
        <dbReference type="SAM" id="MobiDB-lite"/>
    </source>
</evidence>
<proteinExistence type="predicted"/>
<feature type="compositionally biased region" description="Polar residues" evidence="1">
    <location>
        <begin position="389"/>
        <end position="398"/>
    </location>
</feature>
<feature type="transmembrane region" description="Helical" evidence="2">
    <location>
        <begin position="480"/>
        <end position="498"/>
    </location>
</feature>
<keyword evidence="2" id="KW-0812">Transmembrane</keyword>
<dbReference type="RefSeq" id="WP_195168920.1">
    <property type="nucleotide sequence ID" value="NZ_CP062983.1"/>
</dbReference>
<keyword evidence="2" id="KW-1133">Transmembrane helix</keyword>
<feature type="domain" description="SH3b" evidence="3">
    <location>
        <begin position="41"/>
        <end position="89"/>
    </location>
</feature>